<keyword evidence="2" id="KW-1185">Reference proteome</keyword>
<dbReference type="Proteomes" id="UP001241377">
    <property type="component" value="Unassembled WGS sequence"/>
</dbReference>
<evidence type="ECO:0000313" key="2">
    <source>
        <dbReference type="Proteomes" id="UP001241377"/>
    </source>
</evidence>
<evidence type="ECO:0000313" key="1">
    <source>
        <dbReference type="EMBL" id="KAJ9095825.1"/>
    </source>
</evidence>
<gene>
    <name evidence="1" type="ORF">QFC19_007440</name>
</gene>
<dbReference type="EMBL" id="JASBWR010000098">
    <property type="protein sequence ID" value="KAJ9095825.1"/>
    <property type="molecule type" value="Genomic_DNA"/>
</dbReference>
<proteinExistence type="predicted"/>
<protein>
    <submittedName>
        <fullName evidence="1">Uncharacterized protein</fullName>
    </submittedName>
</protein>
<reference evidence="1" key="1">
    <citation type="submission" date="2023-04" db="EMBL/GenBank/DDBJ databases">
        <title>Draft Genome sequencing of Naganishia species isolated from polar environments using Oxford Nanopore Technology.</title>
        <authorList>
            <person name="Leo P."/>
            <person name="Venkateswaran K."/>
        </authorList>
    </citation>
    <scope>NUCLEOTIDE SEQUENCE</scope>
    <source>
        <strain evidence="1">MNA-CCFEE 5261</strain>
    </source>
</reference>
<organism evidence="1 2">
    <name type="scientific">Naganishia cerealis</name>
    <dbReference type="NCBI Taxonomy" id="610337"/>
    <lineage>
        <taxon>Eukaryota</taxon>
        <taxon>Fungi</taxon>
        <taxon>Dikarya</taxon>
        <taxon>Basidiomycota</taxon>
        <taxon>Agaricomycotina</taxon>
        <taxon>Tremellomycetes</taxon>
        <taxon>Filobasidiales</taxon>
        <taxon>Filobasidiaceae</taxon>
        <taxon>Naganishia</taxon>
    </lineage>
</organism>
<sequence length="474" mass="51395">MSQAGMTSCGVIMSALGDLTSPNPSTLRRRATAQPSGVASEGASSPFVKQSVETKQHVVKAPPPTSTAAVSPIAALWLRSRQPTASTGTTFLPPGEDRPLTPATVKLAIHLIPLLWKDFAALFWQRHPVRLVAFLLGKLVKGVLPSFKIWAAAALLDLVQESFVSAAQAKPVDQAHVLQLAAVSLLASAGNTIFNFVSSTNDTLVRQYLTHHVESLYLSAQLSLDIPTLSDPLVSALMYEAGCFAGFESRHARPSTTAGGPMGKMMGGGKRRSRPSPFTTLSTFFSILTTSVEVFSAGSLLARTLRQAVRDDPMILQRRDATRPFPYNILPSESLLLIVLAFLPACLSIIGTFFALSLPTGHSGASRASSTSEIQNNFSRSEKWKRKAAQKSSAPTTTWQETLWDIQDVRDLGRNGAYKQEVVLFGLKDWVLAKWEGLREVQMRDELQSMNQAGVYLLGFGVAEEMVQTGFYVS</sequence>
<accession>A0ACC2V9P0</accession>
<comment type="caution">
    <text evidence="1">The sequence shown here is derived from an EMBL/GenBank/DDBJ whole genome shotgun (WGS) entry which is preliminary data.</text>
</comment>
<name>A0ACC2V9P0_9TREE</name>